<dbReference type="InterPro" id="IPR057308">
    <property type="entry name" value="CHCR_PEP5_VPS11"/>
</dbReference>
<dbReference type="PROSITE" id="PS50089">
    <property type="entry name" value="ZF_RING_2"/>
    <property type="match status" value="1"/>
</dbReference>
<dbReference type="GO" id="GO:0006886">
    <property type="term" value="P:intracellular protein transport"/>
    <property type="evidence" value="ECO:0007669"/>
    <property type="project" value="UniProtKB-UniRule"/>
</dbReference>
<keyword evidence="5" id="KW-0862">Zinc</keyword>
<gene>
    <name evidence="13" type="ORF">JMJ35_005309</name>
</gene>
<evidence type="ECO:0000259" key="12">
    <source>
        <dbReference type="PROSITE" id="PS50089"/>
    </source>
</evidence>
<evidence type="ECO:0000256" key="8">
    <source>
        <dbReference type="ARBA" id="ARBA00029433"/>
    </source>
</evidence>
<dbReference type="InterPro" id="IPR016024">
    <property type="entry name" value="ARM-type_fold"/>
</dbReference>
<dbReference type="CDD" id="cd16688">
    <property type="entry name" value="RING-H2_Vps11"/>
    <property type="match status" value="1"/>
</dbReference>
<dbReference type="Pfam" id="PF23356">
    <property type="entry name" value="TPR_PEP5_VPS11"/>
    <property type="match status" value="2"/>
</dbReference>
<keyword evidence="7 9" id="KW-0472">Membrane</keyword>
<evidence type="ECO:0000256" key="10">
    <source>
        <dbReference type="PROSITE-ProRule" id="PRU00175"/>
    </source>
</evidence>
<dbReference type="PANTHER" id="PTHR23323:SF24">
    <property type="entry name" value="VACUOLAR PROTEIN SORTING-ASSOCIATED PROTEIN 11 HOMOLOG"/>
    <property type="match status" value="1"/>
</dbReference>
<dbReference type="InterPro" id="IPR016528">
    <property type="entry name" value="VPS11"/>
</dbReference>
<dbReference type="InterPro" id="IPR024763">
    <property type="entry name" value="VPS11_C"/>
</dbReference>
<dbReference type="SUPFAM" id="SSF50978">
    <property type="entry name" value="WD40 repeat-like"/>
    <property type="match status" value="1"/>
</dbReference>
<dbReference type="GO" id="GO:0007032">
    <property type="term" value="P:endosome organization"/>
    <property type="evidence" value="ECO:0007669"/>
    <property type="project" value="TreeGrafter"/>
</dbReference>
<dbReference type="GO" id="GO:0030897">
    <property type="term" value="C:HOPS complex"/>
    <property type="evidence" value="ECO:0007669"/>
    <property type="project" value="UniProtKB-UniRule"/>
</dbReference>
<dbReference type="InterPro" id="IPR011990">
    <property type="entry name" value="TPR-like_helical_dom_sf"/>
</dbReference>
<dbReference type="InterPro" id="IPR036322">
    <property type="entry name" value="WD40_repeat_dom_sf"/>
</dbReference>
<dbReference type="Gene3D" id="2.130.10.10">
    <property type="entry name" value="YVTN repeat-like/Quinoprotein amine dehydrogenase"/>
    <property type="match status" value="1"/>
</dbReference>
<comment type="subunit">
    <text evidence="9">Component of the homotypic vacuole fusion and vacuole protein sorting (HOPS) complex. Component of the class C core vacuole/endosome tethering (CORVET) complex.</text>
</comment>
<evidence type="ECO:0000256" key="5">
    <source>
        <dbReference type="ARBA" id="ARBA00022833"/>
    </source>
</evidence>
<dbReference type="FunFam" id="1.25.40.10:FF:000440">
    <property type="entry name" value="E3 ubiquitin-protein ligase PEP5"/>
    <property type="match status" value="1"/>
</dbReference>
<dbReference type="InterPro" id="IPR001841">
    <property type="entry name" value="Znf_RING"/>
</dbReference>
<dbReference type="EMBL" id="JAFEKC020000011">
    <property type="protein sequence ID" value="KAK0512181.1"/>
    <property type="molecule type" value="Genomic_DNA"/>
</dbReference>
<dbReference type="GO" id="GO:0030674">
    <property type="term" value="F:protein-macromolecule adaptor activity"/>
    <property type="evidence" value="ECO:0007669"/>
    <property type="project" value="TreeGrafter"/>
</dbReference>
<dbReference type="PROSITE" id="PS50236">
    <property type="entry name" value="CHCR"/>
    <property type="match status" value="1"/>
</dbReference>
<evidence type="ECO:0000256" key="6">
    <source>
        <dbReference type="ARBA" id="ARBA00022927"/>
    </source>
</evidence>
<keyword evidence="2 9" id="KW-0813">Transport</keyword>
<dbReference type="Proteomes" id="UP001166286">
    <property type="component" value="Unassembled WGS sequence"/>
</dbReference>
<dbReference type="Gene3D" id="1.25.40.10">
    <property type="entry name" value="Tetratricopeptide repeat domain"/>
    <property type="match status" value="1"/>
</dbReference>
<evidence type="ECO:0000313" key="14">
    <source>
        <dbReference type="Proteomes" id="UP001166286"/>
    </source>
</evidence>
<evidence type="ECO:0000313" key="13">
    <source>
        <dbReference type="EMBL" id="KAK0512181.1"/>
    </source>
</evidence>
<organism evidence="13 14">
    <name type="scientific">Cladonia borealis</name>
    <dbReference type="NCBI Taxonomy" id="184061"/>
    <lineage>
        <taxon>Eukaryota</taxon>
        <taxon>Fungi</taxon>
        <taxon>Dikarya</taxon>
        <taxon>Ascomycota</taxon>
        <taxon>Pezizomycotina</taxon>
        <taxon>Lecanoromycetes</taxon>
        <taxon>OSLEUM clade</taxon>
        <taxon>Lecanoromycetidae</taxon>
        <taxon>Lecanorales</taxon>
        <taxon>Lecanorineae</taxon>
        <taxon>Cladoniaceae</taxon>
        <taxon>Cladonia</taxon>
    </lineage>
</organism>
<feature type="domain" description="RING-type" evidence="12">
    <location>
        <begin position="870"/>
        <end position="908"/>
    </location>
</feature>
<dbReference type="GO" id="GO:0007033">
    <property type="term" value="P:vacuole organization"/>
    <property type="evidence" value="ECO:0007669"/>
    <property type="project" value="TreeGrafter"/>
</dbReference>
<evidence type="ECO:0000256" key="3">
    <source>
        <dbReference type="ARBA" id="ARBA00022723"/>
    </source>
</evidence>
<evidence type="ECO:0000256" key="4">
    <source>
        <dbReference type="ARBA" id="ARBA00022771"/>
    </source>
</evidence>
<name>A0AA39R2E5_9LECA</name>
<dbReference type="SUPFAM" id="SSF48371">
    <property type="entry name" value="ARM repeat"/>
    <property type="match status" value="1"/>
</dbReference>
<dbReference type="GO" id="GO:0033263">
    <property type="term" value="C:CORVET complex"/>
    <property type="evidence" value="ECO:0007669"/>
    <property type="project" value="UniProtKB-UniRule"/>
</dbReference>
<keyword evidence="3" id="KW-0479">Metal-binding</keyword>
<dbReference type="Pfam" id="PF23341">
    <property type="entry name" value="PEP5_VPS11_N"/>
    <property type="match status" value="1"/>
</dbReference>
<dbReference type="AlphaFoldDB" id="A0AA39R2E5"/>
<dbReference type="Pfam" id="PF12451">
    <property type="entry name" value="VPS11_C"/>
    <property type="match status" value="1"/>
</dbReference>
<dbReference type="GO" id="GO:0008270">
    <property type="term" value="F:zinc ion binding"/>
    <property type="evidence" value="ECO:0007669"/>
    <property type="project" value="UniProtKB-KW"/>
</dbReference>
<dbReference type="InterPro" id="IPR015943">
    <property type="entry name" value="WD40/YVTN_repeat-like_dom_sf"/>
</dbReference>
<keyword evidence="9" id="KW-0833">Ubl conjugation pathway</keyword>
<dbReference type="PANTHER" id="PTHR23323">
    <property type="entry name" value="VACUOLAR PROTEIN SORTING-ASSOCIATED PROTEIN"/>
    <property type="match status" value="1"/>
</dbReference>
<keyword evidence="4 10" id="KW-0863">Zinc-finger</keyword>
<comment type="catalytic activity">
    <reaction evidence="9">
        <text>S-ubiquitinyl-[E2 ubiquitin-conjugating enzyme]-L-cysteine + [acceptor protein]-L-lysine = [E2 ubiquitin-conjugating enzyme]-L-cysteine + N(6)-ubiquitinyl-[acceptor protein]-L-lysine.</text>
        <dbReference type="EC" id="2.3.2.27"/>
    </reaction>
</comment>
<dbReference type="GO" id="GO:0061630">
    <property type="term" value="F:ubiquitin protein ligase activity"/>
    <property type="evidence" value="ECO:0007669"/>
    <property type="project" value="UniProtKB-EC"/>
</dbReference>
<dbReference type="Pfam" id="PF17122">
    <property type="entry name" value="zf-C3H2C3"/>
    <property type="match status" value="1"/>
</dbReference>
<dbReference type="SMART" id="SM00184">
    <property type="entry name" value="RING"/>
    <property type="match status" value="1"/>
</dbReference>
<evidence type="ECO:0000256" key="2">
    <source>
        <dbReference type="ARBA" id="ARBA00022448"/>
    </source>
</evidence>
<dbReference type="GO" id="GO:0006904">
    <property type="term" value="P:vesicle docking involved in exocytosis"/>
    <property type="evidence" value="ECO:0007669"/>
    <property type="project" value="TreeGrafter"/>
</dbReference>
<feature type="repeat" description="CHCR" evidence="11">
    <location>
        <begin position="405"/>
        <end position="551"/>
    </location>
</feature>
<dbReference type="PIRSF" id="PIRSF007860">
    <property type="entry name" value="VPS11"/>
    <property type="match status" value="1"/>
</dbReference>
<evidence type="ECO:0000256" key="1">
    <source>
        <dbReference type="ARBA" id="ARBA00007070"/>
    </source>
</evidence>
<comment type="caution">
    <text evidence="13">The sequence shown here is derived from an EMBL/GenBank/DDBJ whole genome shotgun (WGS) entry which is preliminary data.</text>
</comment>
<accession>A0AA39R2E5</accession>
<evidence type="ECO:0000256" key="11">
    <source>
        <dbReference type="PROSITE-ProRule" id="PRU01006"/>
    </source>
</evidence>
<comment type="similarity">
    <text evidence="1 9">Belongs to the VPS11 family.</text>
</comment>
<reference evidence="13" key="1">
    <citation type="submission" date="2023-03" db="EMBL/GenBank/DDBJ databases">
        <title>Complete genome of Cladonia borealis.</title>
        <authorList>
            <person name="Park H."/>
        </authorList>
    </citation>
    <scope>NUCLEOTIDE SEQUENCE</scope>
    <source>
        <strain evidence="13">ANT050790</strain>
    </source>
</reference>
<keyword evidence="14" id="KW-1185">Reference proteome</keyword>
<dbReference type="Gene3D" id="3.30.40.10">
    <property type="entry name" value="Zinc/RING finger domain, C3HC4 (zinc finger)"/>
    <property type="match status" value="1"/>
</dbReference>
<dbReference type="InterPro" id="IPR013083">
    <property type="entry name" value="Znf_RING/FYVE/PHD"/>
</dbReference>
<dbReference type="InterPro" id="IPR000547">
    <property type="entry name" value="Clathrin_H-chain/VPS_repeat"/>
</dbReference>
<keyword evidence="6 9" id="KW-0653">Protein transport</keyword>
<keyword evidence="9" id="KW-0926">Vacuole</keyword>
<sequence length="961" mass="107885">MALTSWKVFNFFDVLEVKLPDDGESSSIFDSNDLSCVCSGSDNLFVGSNDGHVRILSQAFKVVRTFKAYDTGSITHMKQVEGTALLVTISEDLSNEPILKVWALDKTEKKTGAPKCLSTLGIHNGRKQFPISAFATLENLSQLAVGFGNGAVTVIRGDLINDRGAKQRTVFESEEPITGVEFREGPNTTLYLATTGRILTLTITGKGQGQPAKVLEDTGCGVGCMTFDEANGDIVVVRDDAIHYYGVNGRGPSFAYEGPKQLVSIFGDYVAIVSPPKSATPTKTNGLRRFGGNRADELFNTSTFALLDTDLKFIAHTETLISQVKALFIEWGDLFLLTLDGKLFRYHEKSLQQKLEMFYQRDLYVLAINFAQKGGIDTTQRNVILRRYGDYLHKKGDYDTAMQQYLKAIDNTEPSQVIRKFLDSQRINNLIEYLEELHDHDKATVDHTTLLLNCYAKLKDTDKLETFIKSGTNFDLETAISMCRQGGYYDQAVFLAKKNQEHELVIDILIEDSKKYEDALDYIWRLEPSLAYPNLMKYARVLLEHCPEDATQIFIDYYTGEYRPRKDLPMPASQVPQDGPSNAVSNLTSFIPLPYRQTSVNPSPATVGNQQIALQDTDVAKIEVAPDYDIPKPRTAFSSFVDHPDNFITFLEACLKQENIDKSDMADLYTTLFEMYLETANTKKGEEKERWEAKAKRLIDDQDIPIDTSNVLLLSHLSNFRDGTILVREQQGLRFDIFRSYTSANDTAGAIKALRKYGPKEPQLYPAALAYFTSSPKILEEAGDELDAVLKKIDQDGLMAPLQVIQTLSTNAVATMGMVKKYLSDTIEKERKEISNNRKLIESYRTETEVKRKEMDDLGNKPAIFQTRRCAACGRSLDLPTVHFLCKHSFHQSCLNQSDGKEAECPKCAAQNNSIRAFRKAQEDSADKHDMFQDALQRSRDKFGTISEFFGRGVMTAPTVE</sequence>
<proteinExistence type="inferred from homology"/>
<evidence type="ECO:0000256" key="9">
    <source>
        <dbReference type="PIRNR" id="PIRNR007860"/>
    </source>
</evidence>
<dbReference type="GO" id="GO:0000329">
    <property type="term" value="C:fungal-type vacuole membrane"/>
    <property type="evidence" value="ECO:0007669"/>
    <property type="project" value="UniProtKB-UniRule"/>
</dbReference>
<protein>
    <recommendedName>
        <fullName evidence="9">E3 ubiquitin-protein ligase PEP5</fullName>
        <ecNumber evidence="9">2.3.2.27</ecNumber>
    </recommendedName>
</protein>
<evidence type="ECO:0000256" key="7">
    <source>
        <dbReference type="ARBA" id="ARBA00023136"/>
    </source>
</evidence>
<dbReference type="InterPro" id="IPR057307">
    <property type="entry name" value="PEP5_VPS11_N"/>
</dbReference>
<dbReference type="SMART" id="SM00299">
    <property type="entry name" value="CLH"/>
    <property type="match status" value="1"/>
</dbReference>
<keyword evidence="9" id="KW-0808">Transferase</keyword>
<comment type="subcellular location">
    <subcellularLocation>
        <location evidence="8">Endomembrane system</location>
        <topology evidence="8">Peripheral membrane protein</topology>
        <orientation evidence="8">Cytoplasmic side</orientation>
    </subcellularLocation>
    <subcellularLocation>
        <location evidence="9">Vacuole membrane</location>
        <topology evidence="9">Peripheral membrane protein</topology>
        <orientation evidence="9">Cytoplasmic side</orientation>
    </subcellularLocation>
</comment>
<dbReference type="EC" id="2.3.2.27" evidence="9"/>
<dbReference type="SUPFAM" id="SSF57850">
    <property type="entry name" value="RING/U-box"/>
    <property type="match status" value="1"/>
</dbReference>
<dbReference type="GO" id="GO:0048284">
    <property type="term" value="P:organelle fusion"/>
    <property type="evidence" value="ECO:0007669"/>
    <property type="project" value="TreeGrafter"/>
</dbReference>